<proteinExistence type="predicted"/>
<evidence type="ECO:0000313" key="3">
    <source>
        <dbReference type="Proteomes" id="UP000239494"/>
    </source>
</evidence>
<accession>A0A2T0TK10</accession>
<name>A0A2T0TK10_9PSEU</name>
<dbReference type="AlphaFoldDB" id="A0A2T0TK10"/>
<protein>
    <submittedName>
        <fullName evidence="2">Uncharacterized protein</fullName>
    </submittedName>
</protein>
<evidence type="ECO:0000256" key="1">
    <source>
        <dbReference type="SAM" id="MobiDB-lite"/>
    </source>
</evidence>
<reference evidence="2 3" key="1">
    <citation type="submission" date="2018-03" db="EMBL/GenBank/DDBJ databases">
        <title>Genomic Encyclopedia of Archaeal and Bacterial Type Strains, Phase II (KMG-II): from individual species to whole genera.</title>
        <authorList>
            <person name="Goeker M."/>
        </authorList>
    </citation>
    <scope>NUCLEOTIDE SEQUENCE [LARGE SCALE GENOMIC DNA]</scope>
    <source>
        <strain evidence="2 3">DSM 44720</strain>
    </source>
</reference>
<comment type="caution">
    <text evidence="2">The sequence shown here is derived from an EMBL/GenBank/DDBJ whole genome shotgun (WGS) entry which is preliminary data.</text>
</comment>
<dbReference type="Proteomes" id="UP000239494">
    <property type="component" value="Unassembled WGS sequence"/>
</dbReference>
<dbReference type="EMBL" id="PVTF01000001">
    <property type="protein sequence ID" value="PRY46003.1"/>
    <property type="molecule type" value="Genomic_DNA"/>
</dbReference>
<keyword evidence="3" id="KW-1185">Reference proteome</keyword>
<organism evidence="2 3">
    <name type="scientific">Umezawaea tangerina</name>
    <dbReference type="NCBI Taxonomy" id="84725"/>
    <lineage>
        <taxon>Bacteria</taxon>
        <taxon>Bacillati</taxon>
        <taxon>Actinomycetota</taxon>
        <taxon>Actinomycetes</taxon>
        <taxon>Pseudonocardiales</taxon>
        <taxon>Pseudonocardiaceae</taxon>
        <taxon>Umezawaea</taxon>
    </lineage>
</organism>
<feature type="region of interest" description="Disordered" evidence="1">
    <location>
        <begin position="26"/>
        <end position="81"/>
    </location>
</feature>
<sequence>MSTAFTASRGTWWLPASARVLVDRTSWAAPTTTRAPDSRTGATGGHEAGVGAAVPARRATDAGSSRTRRLHGFPSAVGGAV</sequence>
<evidence type="ECO:0000313" key="2">
    <source>
        <dbReference type="EMBL" id="PRY46003.1"/>
    </source>
</evidence>
<dbReference type="RefSeq" id="WP_106185100.1">
    <property type="nucleotide sequence ID" value="NZ_PVTF01000001.1"/>
</dbReference>
<gene>
    <name evidence="2" type="ORF">CLV43_101267</name>
</gene>